<keyword evidence="3" id="KW-1185">Reference proteome</keyword>
<gene>
    <name evidence="2" type="ORF">J5474_10110</name>
</gene>
<keyword evidence="1" id="KW-1133">Transmembrane helix</keyword>
<sequence length="81" mass="8404">MTRNIFYRDFTLCKAAALVGLIGAALMLGGVPKADPDIAGAVATSGIVVPVAWPDVTSIPPPVPSRADQTELDITQTVIDL</sequence>
<evidence type="ECO:0000256" key="1">
    <source>
        <dbReference type="SAM" id="Phobius"/>
    </source>
</evidence>
<feature type="transmembrane region" description="Helical" evidence="1">
    <location>
        <begin position="12"/>
        <end position="32"/>
    </location>
</feature>
<accession>A0A940MQ09</accession>
<keyword evidence="1" id="KW-0812">Transmembrane</keyword>
<dbReference type="Proteomes" id="UP000675940">
    <property type="component" value="Unassembled WGS sequence"/>
</dbReference>
<evidence type="ECO:0000313" key="3">
    <source>
        <dbReference type="Proteomes" id="UP000675940"/>
    </source>
</evidence>
<name>A0A940MQ09_9RHOB</name>
<dbReference type="RefSeq" id="WP_209360793.1">
    <property type="nucleotide sequence ID" value="NZ_JAGISH010000005.1"/>
</dbReference>
<proteinExistence type="predicted"/>
<reference evidence="2" key="1">
    <citation type="submission" date="2021-03" db="EMBL/GenBank/DDBJ databases">
        <title>Sagittula salina sp. nov. strain M10.9X isolated from the marine waste.</title>
        <authorList>
            <person name="Satari L."/>
            <person name="Molina-Menor E."/>
            <person name="Vidal-Verdu A."/>
            <person name="Pascual J."/>
            <person name="Pereto J."/>
            <person name="Porcar M."/>
        </authorList>
    </citation>
    <scope>NUCLEOTIDE SEQUENCE</scope>
    <source>
        <strain evidence="2">M10.9X</strain>
    </source>
</reference>
<evidence type="ECO:0000313" key="2">
    <source>
        <dbReference type="EMBL" id="MBP0482842.1"/>
    </source>
</evidence>
<protein>
    <submittedName>
        <fullName evidence="2">Uncharacterized protein</fullName>
    </submittedName>
</protein>
<dbReference type="AlphaFoldDB" id="A0A940MQ09"/>
<dbReference type="EMBL" id="JAGISH010000005">
    <property type="protein sequence ID" value="MBP0482842.1"/>
    <property type="molecule type" value="Genomic_DNA"/>
</dbReference>
<organism evidence="2 3">
    <name type="scientific">Sagittula salina</name>
    <dbReference type="NCBI Taxonomy" id="2820268"/>
    <lineage>
        <taxon>Bacteria</taxon>
        <taxon>Pseudomonadati</taxon>
        <taxon>Pseudomonadota</taxon>
        <taxon>Alphaproteobacteria</taxon>
        <taxon>Rhodobacterales</taxon>
        <taxon>Roseobacteraceae</taxon>
        <taxon>Sagittula</taxon>
    </lineage>
</organism>
<keyword evidence="1" id="KW-0472">Membrane</keyword>
<comment type="caution">
    <text evidence="2">The sequence shown here is derived from an EMBL/GenBank/DDBJ whole genome shotgun (WGS) entry which is preliminary data.</text>
</comment>